<organism evidence="7 8">
    <name type="scientific">Helicobacter winghamensis</name>
    <dbReference type="NCBI Taxonomy" id="157268"/>
    <lineage>
        <taxon>Bacteria</taxon>
        <taxon>Pseudomonadati</taxon>
        <taxon>Campylobacterota</taxon>
        <taxon>Epsilonproteobacteria</taxon>
        <taxon>Campylobacterales</taxon>
        <taxon>Helicobacteraceae</taxon>
        <taxon>Helicobacter</taxon>
    </lineage>
</organism>
<keyword evidence="2" id="KW-0949">S-adenosyl-L-methionine</keyword>
<dbReference type="GO" id="GO:0003824">
    <property type="term" value="F:catalytic activity"/>
    <property type="evidence" value="ECO:0007669"/>
    <property type="project" value="InterPro"/>
</dbReference>
<comment type="cofactor">
    <cofactor evidence="1">
        <name>[4Fe-4S] cluster</name>
        <dbReference type="ChEBI" id="CHEBI:49883"/>
    </cofactor>
</comment>
<evidence type="ECO:0000256" key="2">
    <source>
        <dbReference type="ARBA" id="ARBA00022691"/>
    </source>
</evidence>
<name>A0A2N3PJ65_9HELI</name>
<dbReference type="SUPFAM" id="SSF102114">
    <property type="entry name" value="Radical SAM enzymes"/>
    <property type="match status" value="1"/>
</dbReference>
<dbReference type="EMBL" id="MBPK01000032">
    <property type="protein sequence ID" value="PKT81045.1"/>
    <property type="molecule type" value="Genomic_DNA"/>
</dbReference>
<keyword evidence="3" id="KW-0479">Metal-binding</keyword>
<evidence type="ECO:0000313" key="8">
    <source>
        <dbReference type="Proteomes" id="UP000233350"/>
    </source>
</evidence>
<dbReference type="InterPro" id="IPR050377">
    <property type="entry name" value="Radical_SAM_PqqE_MftC-like"/>
</dbReference>
<comment type="caution">
    <text evidence="7">The sequence shown here is derived from an EMBL/GenBank/DDBJ whole genome shotgun (WGS) entry which is preliminary data.</text>
</comment>
<feature type="domain" description="Radical SAM core" evidence="6">
    <location>
        <begin position="37"/>
        <end position="246"/>
    </location>
</feature>
<evidence type="ECO:0000256" key="4">
    <source>
        <dbReference type="ARBA" id="ARBA00023004"/>
    </source>
</evidence>
<reference evidence="7 8" key="1">
    <citation type="submission" date="2016-07" db="EMBL/GenBank/DDBJ databases">
        <title>Detection of Helicobacter winghamensis from caecal content of red fox (Vulpes vulpes).</title>
        <authorList>
            <person name="Zanoni R.G."/>
            <person name="Florio D."/>
            <person name="Caffara M."/>
            <person name="Renzi M."/>
            <person name="Parisi A."/>
            <person name="Pasquali F."/>
            <person name="Manfreda G."/>
        </authorList>
    </citation>
    <scope>NUCLEOTIDE SEQUENCE [LARGE SCALE GENOMIC DNA]</scope>
    <source>
        <strain evidence="7 8">295_13</strain>
    </source>
</reference>
<evidence type="ECO:0000256" key="3">
    <source>
        <dbReference type="ARBA" id="ARBA00022723"/>
    </source>
</evidence>
<sequence length="382" mass="43620">MLLTQSPWIAKNNFNGEIPKVLPKEQVEFISKSLLSKYKATNVKLYLTNRCNYTCPMCPYHGDGYLNGKFFADNSELKQDMPYERVVEIVDKVVEYGLKRILLSAPGEALMHPRILDIIAYCKSKGLYVVLTSNGALMSADKVKLLREAGLDEVDISIDSVTEESYKQVRSAKEGNYKTAIFAPILAKKSGMHVSVSYVEQEANKGEFENLFEFYSKEGINNIRKGFQCDLSEKGIVRRGRGYKGEYIHGLCMYYTVLVLVDGTLISCCSMEGFLKEIKDKLPNIFKCKNFDEAVEKLYDFMANDAYMYHKCKQCETYIPNATNMRKMQVENGFVKISGFTNAIYVNVPKQLKGLPDDILHYLYKKHWVTQMKIDGLFKGDQ</sequence>
<proteinExistence type="predicted"/>
<evidence type="ECO:0000259" key="6">
    <source>
        <dbReference type="PROSITE" id="PS51918"/>
    </source>
</evidence>
<dbReference type="InterPro" id="IPR058240">
    <property type="entry name" value="rSAM_sf"/>
</dbReference>
<dbReference type="OrthoDB" id="9772409at2"/>
<dbReference type="Gene3D" id="3.20.20.70">
    <property type="entry name" value="Aldolase class I"/>
    <property type="match status" value="1"/>
</dbReference>
<protein>
    <recommendedName>
        <fullName evidence="6">Radical SAM core domain-containing protein</fullName>
    </recommendedName>
</protein>
<dbReference type="GO" id="GO:0046872">
    <property type="term" value="F:metal ion binding"/>
    <property type="evidence" value="ECO:0007669"/>
    <property type="project" value="UniProtKB-KW"/>
</dbReference>
<dbReference type="SFLD" id="SFLDG01067">
    <property type="entry name" value="SPASM/twitch_domain_containing"/>
    <property type="match status" value="1"/>
</dbReference>
<gene>
    <name evidence="7" type="ORF">BCM31_04475</name>
</gene>
<dbReference type="Proteomes" id="UP000233350">
    <property type="component" value="Unassembled WGS sequence"/>
</dbReference>
<dbReference type="PROSITE" id="PS51918">
    <property type="entry name" value="RADICAL_SAM"/>
    <property type="match status" value="1"/>
</dbReference>
<evidence type="ECO:0000256" key="1">
    <source>
        <dbReference type="ARBA" id="ARBA00001966"/>
    </source>
</evidence>
<evidence type="ECO:0000313" key="7">
    <source>
        <dbReference type="EMBL" id="PKT81045.1"/>
    </source>
</evidence>
<dbReference type="RefSeq" id="WP_006801963.1">
    <property type="nucleotide sequence ID" value="NZ_CABKOI010000021.1"/>
</dbReference>
<dbReference type="CDD" id="cd01335">
    <property type="entry name" value="Radical_SAM"/>
    <property type="match status" value="1"/>
</dbReference>
<dbReference type="AlphaFoldDB" id="A0A2N3PJ65"/>
<keyword evidence="5" id="KW-0411">Iron-sulfur</keyword>
<dbReference type="PANTHER" id="PTHR11228:SF7">
    <property type="entry name" value="PQQA PEPTIDE CYCLASE"/>
    <property type="match status" value="1"/>
</dbReference>
<dbReference type="PANTHER" id="PTHR11228">
    <property type="entry name" value="RADICAL SAM DOMAIN PROTEIN"/>
    <property type="match status" value="1"/>
</dbReference>
<evidence type="ECO:0000256" key="5">
    <source>
        <dbReference type="ARBA" id="ARBA00023014"/>
    </source>
</evidence>
<keyword evidence="8" id="KW-1185">Reference proteome</keyword>
<accession>A0A2N3PJ65</accession>
<dbReference type="SFLD" id="SFLDS00029">
    <property type="entry name" value="Radical_SAM"/>
    <property type="match status" value="1"/>
</dbReference>
<dbReference type="GO" id="GO:0051536">
    <property type="term" value="F:iron-sulfur cluster binding"/>
    <property type="evidence" value="ECO:0007669"/>
    <property type="project" value="UniProtKB-KW"/>
</dbReference>
<dbReference type="Pfam" id="PF04055">
    <property type="entry name" value="Radical_SAM"/>
    <property type="match status" value="1"/>
</dbReference>
<dbReference type="InterPro" id="IPR007197">
    <property type="entry name" value="rSAM"/>
</dbReference>
<keyword evidence="4" id="KW-0408">Iron</keyword>
<dbReference type="STRING" id="556267.HWAG_00271"/>
<dbReference type="InterPro" id="IPR013785">
    <property type="entry name" value="Aldolase_TIM"/>
</dbReference>